<organism evidence="2 3">
    <name type="scientific">Periplaneta americana</name>
    <name type="common">American cockroach</name>
    <name type="synonym">Blatta americana</name>
    <dbReference type="NCBI Taxonomy" id="6978"/>
    <lineage>
        <taxon>Eukaryota</taxon>
        <taxon>Metazoa</taxon>
        <taxon>Ecdysozoa</taxon>
        <taxon>Arthropoda</taxon>
        <taxon>Hexapoda</taxon>
        <taxon>Insecta</taxon>
        <taxon>Pterygota</taxon>
        <taxon>Neoptera</taxon>
        <taxon>Polyneoptera</taxon>
        <taxon>Dictyoptera</taxon>
        <taxon>Blattodea</taxon>
        <taxon>Blattoidea</taxon>
        <taxon>Blattidae</taxon>
        <taxon>Blattinae</taxon>
        <taxon>Periplaneta</taxon>
    </lineage>
</organism>
<keyword evidence="3" id="KW-1185">Reference proteome</keyword>
<dbReference type="EMBL" id="JAJSOF020000001">
    <property type="protein sequence ID" value="KAJ4450670.1"/>
    <property type="molecule type" value="Genomic_DNA"/>
</dbReference>
<evidence type="ECO:0000313" key="3">
    <source>
        <dbReference type="Proteomes" id="UP001148838"/>
    </source>
</evidence>
<evidence type="ECO:0000313" key="2">
    <source>
        <dbReference type="EMBL" id="KAJ4450670.1"/>
    </source>
</evidence>
<dbReference type="Proteomes" id="UP001148838">
    <property type="component" value="Unassembled WGS sequence"/>
</dbReference>
<feature type="region of interest" description="Disordered" evidence="1">
    <location>
        <begin position="264"/>
        <end position="284"/>
    </location>
</feature>
<feature type="compositionally biased region" description="Basic and acidic residues" evidence="1">
    <location>
        <begin position="267"/>
        <end position="284"/>
    </location>
</feature>
<accession>A0ABQ8TVA3</accession>
<gene>
    <name evidence="2" type="ORF">ANN_02099</name>
</gene>
<reference evidence="2 3" key="1">
    <citation type="journal article" date="2022" name="Allergy">
        <title>Genome assembly and annotation of Periplaneta americana reveal a comprehensive cockroach allergen profile.</title>
        <authorList>
            <person name="Wang L."/>
            <person name="Xiong Q."/>
            <person name="Saelim N."/>
            <person name="Wang L."/>
            <person name="Nong W."/>
            <person name="Wan A.T."/>
            <person name="Shi M."/>
            <person name="Liu X."/>
            <person name="Cao Q."/>
            <person name="Hui J.H.L."/>
            <person name="Sookrung N."/>
            <person name="Leung T.F."/>
            <person name="Tungtrongchitr A."/>
            <person name="Tsui S.K.W."/>
        </authorList>
    </citation>
    <scope>NUCLEOTIDE SEQUENCE [LARGE SCALE GENOMIC DNA]</scope>
    <source>
        <strain evidence="2">PWHHKU_190912</strain>
    </source>
</reference>
<comment type="caution">
    <text evidence="2">The sequence shown here is derived from an EMBL/GenBank/DDBJ whole genome shotgun (WGS) entry which is preliminary data.</text>
</comment>
<name>A0ABQ8TVA3_PERAM</name>
<evidence type="ECO:0000256" key="1">
    <source>
        <dbReference type="SAM" id="MobiDB-lite"/>
    </source>
</evidence>
<protein>
    <submittedName>
        <fullName evidence="2">Uncharacterized protein</fullName>
    </submittedName>
</protein>
<sequence>MSTNIAAVRSVPGRSFQDQKYRHPGCSEVETLGHVLGYCLKGELLRNNRHHKVRSSIATTLRKAKWEVYEEVHCLAENGSTRRADIIAIDRRNQRSLILDPTVRFEKDDQQANNVNDEKNRTAVLLYKYSTSHRELNPGYCIDDDDDDDDDDDVRHRSVDVFQPVPMQKLQHDSKGLQMKSDGGIKARAVRSGRIEHILNAYRVLVGRPEGKRPLGRPRRMWEDNIKMDLREVGYDDRDWINLAQDRDRWRAYVRAASGSLKAISSRQERQSSRNKYTDTDMKASSESGVFPVPRWKWRPWGLHVGWAPVPLTDGRPRCPGKSSRRQDAHAGIYIRTQLLRWFSLTCSHQSWSYRIDHWHLQGPVHHSSQGILSCPEQQPSEIARRVLYA</sequence>
<proteinExistence type="predicted"/>